<dbReference type="Proteomes" id="UP001189143">
    <property type="component" value="Unassembled WGS sequence"/>
</dbReference>
<keyword evidence="1" id="KW-0472">Membrane</keyword>
<evidence type="ECO:0000256" key="1">
    <source>
        <dbReference type="SAM" id="Phobius"/>
    </source>
</evidence>
<dbReference type="AlphaFoldDB" id="A0AA86MJB0"/>
<sequence>MKVIIIELYIIKKMIITSLNFKEKSEKNYFLLKRCLIYIMSYYIINTIINYELSKGVQ</sequence>
<proteinExistence type="predicted"/>
<name>A0AA86MJB0_9CLOT</name>
<reference evidence="2" key="1">
    <citation type="submission" date="2021-10" db="EMBL/GenBank/DDBJ databases">
        <authorList>
            <person name="Mesa V."/>
        </authorList>
    </citation>
    <scope>NUCLEOTIDE SEQUENCE</scope>
    <source>
        <strain evidence="2">CC3_PB</strain>
    </source>
</reference>
<keyword evidence="1" id="KW-0812">Transmembrane</keyword>
<organism evidence="2 4">
    <name type="scientific">Clostridium neonatale</name>
    <dbReference type="NCBI Taxonomy" id="137838"/>
    <lineage>
        <taxon>Bacteria</taxon>
        <taxon>Bacillati</taxon>
        <taxon>Bacillota</taxon>
        <taxon>Clostridia</taxon>
        <taxon>Eubacteriales</taxon>
        <taxon>Clostridiaceae</taxon>
        <taxon>Clostridium</taxon>
    </lineage>
</organism>
<gene>
    <name evidence="3" type="ORF">CNEO2_510039</name>
    <name evidence="2" type="ORF">CNEO_41993</name>
</gene>
<accession>A0AA86MJB0</accession>
<dbReference type="EMBL" id="CAKJVE010000004">
    <property type="protein sequence ID" value="CAG9705683.1"/>
    <property type="molecule type" value="Genomic_DNA"/>
</dbReference>
<comment type="caution">
    <text evidence="2">The sequence shown here is derived from an EMBL/GenBank/DDBJ whole genome shotgun (WGS) entry which is preliminary data.</text>
</comment>
<evidence type="ECO:0000313" key="2">
    <source>
        <dbReference type="EMBL" id="CAG9705683.1"/>
    </source>
</evidence>
<evidence type="ECO:0000313" key="3">
    <source>
        <dbReference type="EMBL" id="CAI3648692.1"/>
    </source>
</evidence>
<keyword evidence="1" id="KW-1133">Transmembrane helix</keyword>
<dbReference type="EMBL" id="CAMTCP010000250">
    <property type="protein sequence ID" value="CAI3648692.1"/>
    <property type="molecule type" value="Genomic_DNA"/>
</dbReference>
<reference evidence="3" key="2">
    <citation type="submission" date="2022-10" db="EMBL/GenBank/DDBJ databases">
        <authorList>
            <person name="Aires J."/>
            <person name="Mesa V."/>
        </authorList>
    </citation>
    <scope>NUCLEOTIDE SEQUENCE</scope>
    <source>
        <strain evidence="3">Clostridium neonatale JD116</strain>
    </source>
</reference>
<evidence type="ECO:0000313" key="4">
    <source>
        <dbReference type="Proteomes" id="UP000789738"/>
    </source>
</evidence>
<dbReference type="Proteomes" id="UP000789738">
    <property type="component" value="Unassembled WGS sequence"/>
</dbReference>
<protein>
    <submittedName>
        <fullName evidence="2">Uncharacterized protein</fullName>
    </submittedName>
</protein>
<feature type="transmembrane region" description="Helical" evidence="1">
    <location>
        <begin position="31"/>
        <end position="49"/>
    </location>
</feature>